<dbReference type="Pfam" id="PF14555">
    <property type="entry name" value="UBA_4"/>
    <property type="match status" value="1"/>
</dbReference>
<protein>
    <submittedName>
        <fullName evidence="2">Uncharacterized protein</fullName>
    </submittedName>
</protein>
<dbReference type="Proteomes" id="UP000078343">
    <property type="component" value="Unassembled WGS sequence"/>
</dbReference>
<feature type="region of interest" description="Disordered" evidence="1">
    <location>
        <begin position="215"/>
        <end position="300"/>
    </location>
</feature>
<name>A0A178ZX96_9EURO</name>
<dbReference type="RefSeq" id="XP_018697825.1">
    <property type="nucleotide sequence ID" value="XM_018831946.1"/>
</dbReference>
<feature type="compositionally biased region" description="Acidic residues" evidence="1">
    <location>
        <begin position="643"/>
        <end position="664"/>
    </location>
</feature>
<dbReference type="STRING" id="1367422.A0A178ZX96"/>
<keyword evidence="3" id="KW-1185">Reference proteome</keyword>
<evidence type="ECO:0000313" key="2">
    <source>
        <dbReference type="EMBL" id="OAP64458.1"/>
    </source>
</evidence>
<comment type="caution">
    <text evidence="2">The sequence shown here is derived from an EMBL/GenBank/DDBJ whole genome shotgun (WGS) entry which is preliminary data.</text>
</comment>
<accession>A0A178ZX96</accession>
<feature type="compositionally biased region" description="Acidic residues" evidence="1">
    <location>
        <begin position="286"/>
        <end position="295"/>
    </location>
</feature>
<feature type="compositionally biased region" description="Low complexity" evidence="1">
    <location>
        <begin position="227"/>
        <end position="238"/>
    </location>
</feature>
<dbReference type="EMBL" id="LVYI01000001">
    <property type="protein sequence ID" value="OAP64458.1"/>
    <property type="molecule type" value="Genomic_DNA"/>
</dbReference>
<reference evidence="2 3" key="1">
    <citation type="submission" date="2016-04" db="EMBL/GenBank/DDBJ databases">
        <title>Draft genome of Fonsecaea erecta CBS 125763.</title>
        <authorList>
            <person name="Weiss V.A."/>
            <person name="Vicente V.A."/>
            <person name="Raittz R.T."/>
            <person name="Moreno L.F."/>
            <person name="De Souza E.M."/>
            <person name="Pedrosa F.O."/>
            <person name="Steffens M.B."/>
            <person name="Faoro H."/>
            <person name="Tadra-Sfeir M.Z."/>
            <person name="Najafzadeh M.J."/>
            <person name="Felipe M.S."/>
            <person name="Teixeira M."/>
            <person name="Sun J."/>
            <person name="Xi L."/>
            <person name="Gomes R."/>
            <person name="De Azevedo C.M."/>
            <person name="Salgado C.G."/>
            <person name="Da Silva M.B."/>
            <person name="Nascimento M.F."/>
            <person name="Queiroz-Telles F."/>
            <person name="Attili D.S."/>
            <person name="Gorbushina A."/>
        </authorList>
    </citation>
    <scope>NUCLEOTIDE SEQUENCE [LARGE SCALE GENOMIC DNA]</scope>
    <source>
        <strain evidence="2 3">CBS 125763</strain>
    </source>
</reference>
<gene>
    <name evidence="2" type="ORF">AYL99_00430</name>
</gene>
<organism evidence="2 3">
    <name type="scientific">Fonsecaea erecta</name>
    <dbReference type="NCBI Taxonomy" id="1367422"/>
    <lineage>
        <taxon>Eukaryota</taxon>
        <taxon>Fungi</taxon>
        <taxon>Dikarya</taxon>
        <taxon>Ascomycota</taxon>
        <taxon>Pezizomycotina</taxon>
        <taxon>Eurotiomycetes</taxon>
        <taxon>Chaetothyriomycetidae</taxon>
        <taxon>Chaetothyriales</taxon>
        <taxon>Herpotrichiellaceae</taxon>
        <taxon>Fonsecaea</taxon>
    </lineage>
</organism>
<dbReference type="OrthoDB" id="4147016at2759"/>
<feature type="compositionally biased region" description="Polar residues" evidence="1">
    <location>
        <begin position="623"/>
        <end position="634"/>
    </location>
</feature>
<evidence type="ECO:0000313" key="3">
    <source>
        <dbReference type="Proteomes" id="UP000078343"/>
    </source>
</evidence>
<dbReference type="AlphaFoldDB" id="A0A178ZX96"/>
<feature type="region of interest" description="Disordered" evidence="1">
    <location>
        <begin position="594"/>
        <end position="664"/>
    </location>
</feature>
<feature type="region of interest" description="Disordered" evidence="1">
    <location>
        <begin position="168"/>
        <end position="187"/>
    </location>
</feature>
<evidence type="ECO:0000256" key="1">
    <source>
        <dbReference type="SAM" id="MobiDB-lite"/>
    </source>
</evidence>
<dbReference type="GeneID" id="30004600"/>
<feature type="compositionally biased region" description="Low complexity" evidence="1">
    <location>
        <begin position="607"/>
        <end position="622"/>
    </location>
</feature>
<proteinExistence type="predicted"/>
<sequence length="664" mass="74545">MMRWHLERNDWNVNRSASEFWWCEDRPTEAPAGRPRPQGLRTEATVERERLKQVHDMQTALRRNFPNWRVENVPMMLLYRDNNFVQDRAQEAITSRAGDYDDYEEEAARLSGPPDGQLDMDQRLALFLNISATNSVYSARQLLQKHHWDVGAAIEAWMEAGGVRVTFPPDNPADQGGNYGLRDVNVNRPPRIRDGQFQFFDDDYIKLLSFVSKKRKAPENGADGDPSDPSSSDPSSSDLKSVISGGHSGEPDPELGAPSSIARKRRKTAASEMESDVASGSAPGPELDESEESDDDGQRYRGFVAGRDYIRGNRGGTGNPRGALVNPSRDPAVVHCPDPTKLYIEYIKEGKYKCMRFKGQAKGRRDMRFRWEDDKPDDDDTLEEVEFDWHNKAHIVLLNRWRNDRHVQITGVTKGDLNGGPFNKYEEQWLVEQEAMRIEEKFCARAGQAPGQNVGRSDPAQYQVAEAEYDRGTNFPVPLSAAELQDLTNRFNATFMNRRYYNKVNWMPDPNNQFKFIPTAVLKDMALVGPVPRPQRSINEIKQHRCRIAAYSKHYMLRHDKAKWKNVQDESELVSDIDSDFEDVSGRRAPLPVLPAAATNAGGGSGTQAQTGTEAAQNANAGPSTASSGAGQNANDSLLISDDNMDLLDDDDDVVEDEDMYGPG</sequence>